<feature type="region of interest" description="Disordered" evidence="1">
    <location>
        <begin position="165"/>
        <end position="190"/>
    </location>
</feature>
<dbReference type="InterPro" id="IPR035958">
    <property type="entry name" value="SecB-like_sf"/>
</dbReference>
<dbReference type="OrthoDB" id="71631at2"/>
<proteinExistence type="predicted"/>
<name>A0A2T3W4W3_9DEIO</name>
<protein>
    <recommendedName>
        <fullName evidence="4">Preprotein translocase subunit SecB</fullName>
    </recommendedName>
</protein>
<dbReference type="SUPFAM" id="SSF54611">
    <property type="entry name" value="SecB-like"/>
    <property type="match status" value="1"/>
</dbReference>
<feature type="compositionally biased region" description="Basic residues" evidence="1">
    <location>
        <begin position="177"/>
        <end position="190"/>
    </location>
</feature>
<comment type="caution">
    <text evidence="2">The sequence shown here is derived from an EMBL/GenBank/DDBJ whole genome shotgun (WGS) entry which is preliminary data.</text>
</comment>
<accession>A0A2T3W4W3</accession>
<gene>
    <name evidence="2" type="ORF">C8263_15280</name>
</gene>
<dbReference type="Gene3D" id="3.10.420.10">
    <property type="entry name" value="SecB-like"/>
    <property type="match status" value="1"/>
</dbReference>
<dbReference type="Proteomes" id="UP000240317">
    <property type="component" value="Unassembled WGS sequence"/>
</dbReference>
<evidence type="ECO:0000313" key="2">
    <source>
        <dbReference type="EMBL" id="PTA66928.1"/>
    </source>
</evidence>
<sequence length="190" mass="21013">MPRAHTKTPPAMNAASYNRFVAGVQPTRIELGEVNASAKPSNLQELNVRVDTKFTMGCVQSNTQARTFDIEARLQMQFLTDKGLEVGRFICLYHLSYLSAEALEDSVLEEFTRRNAPVHVWPFMRELVLNLTQRFGWTGFVLPSFFIPSAAAVVESGVSQGGSVNHLAETTNTSKVPAKKPRRSAPKSDA</sequence>
<evidence type="ECO:0000313" key="3">
    <source>
        <dbReference type="Proteomes" id="UP000240317"/>
    </source>
</evidence>
<dbReference type="EMBL" id="PYSV01000017">
    <property type="protein sequence ID" value="PTA66928.1"/>
    <property type="molecule type" value="Genomic_DNA"/>
</dbReference>
<keyword evidence="3" id="KW-1185">Reference proteome</keyword>
<evidence type="ECO:0008006" key="4">
    <source>
        <dbReference type="Google" id="ProtNLM"/>
    </source>
</evidence>
<dbReference type="AlphaFoldDB" id="A0A2T3W4W3"/>
<organism evidence="2 3">
    <name type="scientific">Deinococcus arcticus</name>
    <dbReference type="NCBI Taxonomy" id="2136176"/>
    <lineage>
        <taxon>Bacteria</taxon>
        <taxon>Thermotogati</taxon>
        <taxon>Deinococcota</taxon>
        <taxon>Deinococci</taxon>
        <taxon>Deinococcales</taxon>
        <taxon>Deinococcaceae</taxon>
        <taxon>Deinococcus</taxon>
    </lineage>
</organism>
<reference evidence="2 3" key="1">
    <citation type="submission" date="2018-03" db="EMBL/GenBank/DDBJ databases">
        <title>Draft genome of Deinococcus sp. OD32.</title>
        <authorList>
            <person name="Wang X.-P."/>
            <person name="Du Z.-J."/>
        </authorList>
    </citation>
    <scope>NUCLEOTIDE SEQUENCE [LARGE SCALE GENOMIC DNA]</scope>
    <source>
        <strain evidence="2 3">OD32</strain>
    </source>
</reference>
<evidence type="ECO:0000256" key="1">
    <source>
        <dbReference type="SAM" id="MobiDB-lite"/>
    </source>
</evidence>